<dbReference type="InterPro" id="IPR029063">
    <property type="entry name" value="SAM-dependent_MTases_sf"/>
</dbReference>
<dbReference type="EMBL" id="MLJW01005711">
    <property type="protein sequence ID" value="OIQ67778.1"/>
    <property type="molecule type" value="Genomic_DNA"/>
</dbReference>
<dbReference type="EC" id="2.1.1.164" evidence="1"/>
<dbReference type="GO" id="GO:0102082">
    <property type="term" value="F:demethylrebeccamycin--D-glucose O-methyltransferase activity"/>
    <property type="evidence" value="ECO:0007669"/>
    <property type="project" value="UniProtKB-EC"/>
</dbReference>
<evidence type="ECO:0000313" key="1">
    <source>
        <dbReference type="EMBL" id="OIQ67778.1"/>
    </source>
</evidence>
<protein>
    <submittedName>
        <fullName evidence="1">Demethylrebeccamycin-D-glucose O-methyltransferase</fullName>
        <ecNumber evidence="1">2.1.1.164</ecNumber>
    </submittedName>
</protein>
<proteinExistence type="predicted"/>
<comment type="caution">
    <text evidence="1">The sequence shown here is derived from an EMBL/GenBank/DDBJ whole genome shotgun (WGS) entry which is preliminary data.</text>
</comment>
<keyword evidence="1" id="KW-0808">Transferase</keyword>
<dbReference type="InterPro" id="IPR010743">
    <property type="entry name" value="Methionine_synth_MetW"/>
</dbReference>
<gene>
    <name evidence="1" type="primary">rebM_10</name>
    <name evidence="1" type="ORF">GALL_506420</name>
</gene>
<keyword evidence="1" id="KW-0489">Methyltransferase</keyword>
<reference evidence="1" key="1">
    <citation type="submission" date="2016-10" db="EMBL/GenBank/DDBJ databases">
        <title>Sequence of Gallionella enrichment culture.</title>
        <authorList>
            <person name="Poehlein A."/>
            <person name="Muehling M."/>
            <person name="Daniel R."/>
        </authorList>
    </citation>
    <scope>NUCLEOTIDE SEQUENCE</scope>
</reference>
<dbReference type="GO" id="GO:0032259">
    <property type="term" value="P:methylation"/>
    <property type="evidence" value="ECO:0007669"/>
    <property type="project" value="UniProtKB-KW"/>
</dbReference>
<dbReference type="SUPFAM" id="SSF53335">
    <property type="entry name" value="S-adenosyl-L-methionine-dependent methyltransferases"/>
    <property type="match status" value="1"/>
</dbReference>
<dbReference type="Pfam" id="PF07021">
    <property type="entry name" value="MetW"/>
    <property type="match status" value="1"/>
</dbReference>
<dbReference type="CDD" id="cd02440">
    <property type="entry name" value="AdoMet_MTases"/>
    <property type="match status" value="1"/>
</dbReference>
<name>A0A1J5P9A4_9ZZZZ</name>
<dbReference type="AlphaFoldDB" id="A0A1J5P9A4"/>
<dbReference type="NCBIfam" id="TIGR02081">
    <property type="entry name" value="metW"/>
    <property type="match status" value="1"/>
</dbReference>
<accession>A0A1J5P9A4</accession>
<sequence>MSTSDDINTTQLAIAERVPRGARVLDLGCGDGAMLAYLQQARDCSGYGIEISDANVLACVERGVNVIQLNLDEGLSMFENASFDVVLQIDTLQHLRNAEVMLRETVRVGRVGIVAFPNFAHWPNRISVLRGRMPVTRRLPYQWYDTPNIRVGTHADLGLLARRSGLRVIDSFGIQDGEVVRFAPNLLAGTSVYQLSR</sequence>
<dbReference type="Gene3D" id="3.40.50.150">
    <property type="entry name" value="Vaccinia Virus protein VP39"/>
    <property type="match status" value="1"/>
</dbReference>
<organism evidence="1">
    <name type="scientific">mine drainage metagenome</name>
    <dbReference type="NCBI Taxonomy" id="410659"/>
    <lineage>
        <taxon>unclassified sequences</taxon>
        <taxon>metagenomes</taxon>
        <taxon>ecological metagenomes</taxon>
    </lineage>
</organism>